<evidence type="ECO:0000256" key="6">
    <source>
        <dbReference type="ARBA" id="ARBA00022723"/>
    </source>
</evidence>
<keyword evidence="9 11" id="KW-0106">Calcium</keyword>
<evidence type="ECO:0000256" key="7">
    <source>
        <dbReference type="ARBA" id="ARBA00022801"/>
    </source>
</evidence>
<feature type="binding site" evidence="11">
    <location>
        <position position="528"/>
    </location>
    <ligand>
        <name>Ca(2+)</name>
        <dbReference type="ChEBI" id="CHEBI:29108"/>
    </ligand>
</feature>
<evidence type="ECO:0000256" key="12">
    <source>
        <dbReference type="SAM" id="SignalP"/>
    </source>
</evidence>
<dbReference type="STRING" id="765440.A0A0C3CGM2"/>
<dbReference type="SMART" id="SM00944">
    <property type="entry name" value="Pro-kuma_activ"/>
    <property type="match status" value="1"/>
</dbReference>
<feature type="active site" description="Charge relay system" evidence="11">
    <location>
        <position position="295"/>
    </location>
</feature>
<feature type="chain" id="PRO_5002173183" description="tripeptidyl-peptidase II" evidence="12">
    <location>
        <begin position="19"/>
        <end position="568"/>
    </location>
</feature>
<reference evidence="15" key="2">
    <citation type="submission" date="2015-01" db="EMBL/GenBank/DDBJ databases">
        <title>Evolutionary Origins and Diversification of the Mycorrhizal Mutualists.</title>
        <authorList>
            <consortium name="DOE Joint Genome Institute"/>
            <consortium name="Mycorrhizal Genomics Consortium"/>
            <person name="Kohler A."/>
            <person name="Kuo A."/>
            <person name="Nagy L.G."/>
            <person name="Floudas D."/>
            <person name="Copeland A."/>
            <person name="Barry K.W."/>
            <person name="Cichocki N."/>
            <person name="Veneault-Fourrey C."/>
            <person name="LaButti K."/>
            <person name="Lindquist E.A."/>
            <person name="Lipzen A."/>
            <person name="Lundell T."/>
            <person name="Morin E."/>
            <person name="Murat C."/>
            <person name="Riley R."/>
            <person name="Ohm R."/>
            <person name="Sun H."/>
            <person name="Tunlid A."/>
            <person name="Henrissat B."/>
            <person name="Grigoriev I.V."/>
            <person name="Hibbett D.S."/>
            <person name="Martin F."/>
        </authorList>
    </citation>
    <scope>NUCLEOTIDE SEQUENCE [LARGE SCALE GENOMIC DNA]</scope>
    <source>
        <strain evidence="15">F 1598</strain>
    </source>
</reference>
<evidence type="ECO:0000256" key="11">
    <source>
        <dbReference type="PROSITE-ProRule" id="PRU01032"/>
    </source>
</evidence>
<feature type="active site" description="Charge relay system" evidence="11">
    <location>
        <position position="487"/>
    </location>
</feature>
<sequence length="568" mass="58418">MVVIASIFLGSLIALTSATPTPRSGMLVRSSRSDAPAGFVHKGAAPPDKSIPLRIALVQNNMAGLEKALYDVSTPGNLNYGKHLSKEQVEAYVKPAKASVDAVNAFLESNDIHATTLSPTGDWLGFSASVSKANEMFDADFSVYTHSATGQELIRTLSYSIPSSLQEHLDIVHPTTTFTAGNGSLPLDFVRLKKNGTATPPGVQFGSVPSSCSSTITPACLQALYGLPTALATQSSNEIAVAGFLNQFAQQADLTDFLIALRPDLDPNTAFTLDTIDGGSNPQDPNDAGPEANLDTQYTVGVAQGVPVTFISAGPDNTDGFAGFLDMINHLLSMDNPPQVLSTSYSFNEPDLDQGAASNLCNAYMQLGARGVSIFFASGDGGVAGAQSTSCTSFVPTFPSTCPYVTSVGSTQGVPETSASFSGGGFSNFFPLPPYQSSAVASYLNSIGSTNAGNFNANGRGFPDIAAQGMNVEIFVGGVAGIVAGTSCSTPIFASTVALINDQLIAAGKSPLGFINPLIYANPSAFNDITSGNNPGCNTSGFPATSGWDPVTGLGSPNFGALSTAAGL</sequence>
<evidence type="ECO:0000313" key="15">
    <source>
        <dbReference type="Proteomes" id="UP000054166"/>
    </source>
</evidence>
<name>A0A0C3CGM2_PILCF</name>
<evidence type="ECO:0000256" key="10">
    <source>
        <dbReference type="ARBA" id="ARBA00023145"/>
    </source>
</evidence>
<keyword evidence="6 11" id="KW-0479">Metal-binding</keyword>
<dbReference type="SUPFAM" id="SSF54897">
    <property type="entry name" value="Protease propeptides/inhibitors"/>
    <property type="match status" value="1"/>
</dbReference>
<evidence type="ECO:0000256" key="1">
    <source>
        <dbReference type="ARBA" id="ARBA00001910"/>
    </source>
</evidence>
<dbReference type="InParanoid" id="A0A0C3CGM2"/>
<comment type="catalytic activity">
    <reaction evidence="1">
        <text>Release of an N-terminal tripeptide from a polypeptide.</text>
        <dbReference type="EC" id="3.4.14.10"/>
    </reaction>
</comment>
<dbReference type="PANTHER" id="PTHR14218">
    <property type="entry name" value="PROTEASE S8 TRIPEPTIDYL PEPTIDASE I CLN2"/>
    <property type="match status" value="1"/>
</dbReference>
<dbReference type="GO" id="GO:0046872">
    <property type="term" value="F:metal ion binding"/>
    <property type="evidence" value="ECO:0007669"/>
    <property type="project" value="UniProtKB-UniRule"/>
</dbReference>
<dbReference type="Pfam" id="PF00082">
    <property type="entry name" value="Peptidase_S8"/>
    <property type="match status" value="1"/>
</dbReference>
<evidence type="ECO:0000256" key="9">
    <source>
        <dbReference type="ARBA" id="ARBA00022837"/>
    </source>
</evidence>
<dbReference type="Pfam" id="PF09286">
    <property type="entry name" value="Pro-kuma_activ"/>
    <property type="match status" value="1"/>
</dbReference>
<dbReference type="GO" id="GO:0004252">
    <property type="term" value="F:serine-type endopeptidase activity"/>
    <property type="evidence" value="ECO:0007669"/>
    <property type="project" value="UniProtKB-UniRule"/>
</dbReference>
<dbReference type="InterPro" id="IPR036852">
    <property type="entry name" value="Peptidase_S8/S53_dom_sf"/>
</dbReference>
<feature type="domain" description="Peptidase S53" evidence="13">
    <location>
        <begin position="215"/>
        <end position="568"/>
    </location>
</feature>
<reference evidence="14 15" key="1">
    <citation type="submission" date="2014-04" db="EMBL/GenBank/DDBJ databases">
        <authorList>
            <consortium name="DOE Joint Genome Institute"/>
            <person name="Kuo A."/>
            <person name="Tarkka M."/>
            <person name="Buscot F."/>
            <person name="Kohler A."/>
            <person name="Nagy L.G."/>
            <person name="Floudas D."/>
            <person name="Copeland A."/>
            <person name="Barry K.W."/>
            <person name="Cichocki N."/>
            <person name="Veneault-Fourrey C."/>
            <person name="LaButti K."/>
            <person name="Lindquist E.A."/>
            <person name="Lipzen A."/>
            <person name="Lundell T."/>
            <person name="Morin E."/>
            <person name="Murat C."/>
            <person name="Sun H."/>
            <person name="Tunlid A."/>
            <person name="Henrissat B."/>
            <person name="Grigoriev I.V."/>
            <person name="Hibbett D.S."/>
            <person name="Martin F."/>
            <person name="Nordberg H.P."/>
            <person name="Cantor M.N."/>
            <person name="Hua S.X."/>
        </authorList>
    </citation>
    <scope>NUCLEOTIDE SEQUENCE [LARGE SCALE GENOMIC DNA]</scope>
    <source>
        <strain evidence="14 15">F 1598</strain>
    </source>
</reference>
<feature type="binding site" evidence="11">
    <location>
        <position position="547"/>
    </location>
    <ligand>
        <name>Ca(2+)</name>
        <dbReference type="ChEBI" id="CHEBI:29108"/>
    </ligand>
</feature>
<keyword evidence="8 11" id="KW-0720">Serine protease</keyword>
<gene>
    <name evidence="14" type="ORF">PILCRDRAFT_813914</name>
</gene>
<dbReference type="PANTHER" id="PTHR14218:SF15">
    <property type="entry name" value="TRIPEPTIDYL-PEPTIDASE 1"/>
    <property type="match status" value="1"/>
</dbReference>
<dbReference type="Proteomes" id="UP000054166">
    <property type="component" value="Unassembled WGS sequence"/>
</dbReference>
<dbReference type="HOGENOM" id="CLU_013783_3_1_1"/>
<dbReference type="AlphaFoldDB" id="A0A0C3CGM2"/>
<feature type="signal peptide" evidence="12">
    <location>
        <begin position="1"/>
        <end position="18"/>
    </location>
</feature>
<proteinExistence type="predicted"/>
<keyword evidence="7 11" id="KW-0378">Hydrolase</keyword>
<dbReference type="InterPro" id="IPR015366">
    <property type="entry name" value="S53_propep"/>
</dbReference>
<dbReference type="CDD" id="cd04056">
    <property type="entry name" value="Peptidases_S53"/>
    <property type="match status" value="1"/>
</dbReference>
<keyword evidence="15" id="KW-1185">Reference proteome</keyword>
<keyword evidence="10" id="KW-0865">Zymogen</keyword>
<comment type="subcellular location">
    <subcellularLocation>
        <location evidence="3">Secreted</location>
        <location evidence="3">Extracellular space</location>
    </subcellularLocation>
</comment>
<comment type="cofactor">
    <cofactor evidence="11">
        <name>Ca(2+)</name>
        <dbReference type="ChEBI" id="CHEBI:29108"/>
    </cofactor>
    <text evidence="11">Binds 1 Ca(2+) ion per subunit.</text>
</comment>
<dbReference type="GO" id="GO:0008240">
    <property type="term" value="F:tripeptidyl-peptidase activity"/>
    <property type="evidence" value="ECO:0007669"/>
    <property type="project" value="UniProtKB-EC"/>
</dbReference>
<evidence type="ECO:0000313" key="14">
    <source>
        <dbReference type="EMBL" id="KIM88912.1"/>
    </source>
</evidence>
<dbReference type="GO" id="GO:0006508">
    <property type="term" value="P:proteolysis"/>
    <property type="evidence" value="ECO:0007669"/>
    <property type="project" value="UniProtKB-KW"/>
</dbReference>
<protein>
    <recommendedName>
        <fullName evidence="4">tripeptidyl-peptidase II</fullName>
        <ecNumber evidence="4">3.4.14.10</ecNumber>
    </recommendedName>
</protein>
<organism evidence="14 15">
    <name type="scientific">Piloderma croceum (strain F 1598)</name>
    <dbReference type="NCBI Taxonomy" id="765440"/>
    <lineage>
        <taxon>Eukaryota</taxon>
        <taxon>Fungi</taxon>
        <taxon>Dikarya</taxon>
        <taxon>Basidiomycota</taxon>
        <taxon>Agaricomycotina</taxon>
        <taxon>Agaricomycetes</taxon>
        <taxon>Agaricomycetidae</taxon>
        <taxon>Atheliales</taxon>
        <taxon>Atheliaceae</taxon>
        <taxon>Piloderma</taxon>
    </lineage>
</organism>
<feature type="binding site" evidence="11">
    <location>
        <position position="549"/>
    </location>
    <ligand>
        <name>Ca(2+)</name>
        <dbReference type="ChEBI" id="CHEBI:29108"/>
    </ligand>
</feature>
<feature type="binding site" evidence="11">
    <location>
        <position position="529"/>
    </location>
    <ligand>
        <name>Ca(2+)</name>
        <dbReference type="ChEBI" id="CHEBI:29108"/>
    </ligand>
</feature>
<evidence type="ECO:0000259" key="13">
    <source>
        <dbReference type="PROSITE" id="PS51695"/>
    </source>
</evidence>
<feature type="active site" description="Charge relay system" evidence="11">
    <location>
        <position position="291"/>
    </location>
</feature>
<dbReference type="OrthoDB" id="409122at2759"/>
<dbReference type="GO" id="GO:0005576">
    <property type="term" value="C:extracellular region"/>
    <property type="evidence" value="ECO:0007669"/>
    <property type="project" value="UniProtKB-SubCell"/>
</dbReference>
<dbReference type="EC" id="3.4.14.10" evidence="4"/>
<dbReference type="PROSITE" id="PS51695">
    <property type="entry name" value="SEDOLISIN"/>
    <property type="match status" value="1"/>
</dbReference>
<comment type="function">
    <text evidence="2">Secreted tripeptidyl-peptidase which degrades proteins at acidic pHs and is involved in virulence.</text>
</comment>
<accession>A0A0C3CGM2</accession>
<dbReference type="InterPro" id="IPR000209">
    <property type="entry name" value="Peptidase_S8/S53_dom"/>
</dbReference>
<dbReference type="InterPro" id="IPR050819">
    <property type="entry name" value="Tripeptidyl-peptidase_I"/>
</dbReference>
<dbReference type="EMBL" id="KN832976">
    <property type="protein sequence ID" value="KIM88912.1"/>
    <property type="molecule type" value="Genomic_DNA"/>
</dbReference>
<evidence type="ECO:0000256" key="4">
    <source>
        <dbReference type="ARBA" id="ARBA00012462"/>
    </source>
</evidence>
<evidence type="ECO:0000256" key="3">
    <source>
        <dbReference type="ARBA" id="ARBA00004239"/>
    </source>
</evidence>
<evidence type="ECO:0000256" key="8">
    <source>
        <dbReference type="ARBA" id="ARBA00022825"/>
    </source>
</evidence>
<keyword evidence="5 11" id="KW-0645">Protease</keyword>
<dbReference type="Gene3D" id="3.40.50.200">
    <property type="entry name" value="Peptidase S8/S53 domain"/>
    <property type="match status" value="1"/>
</dbReference>
<dbReference type="CDD" id="cd11377">
    <property type="entry name" value="Pro-peptidase_S53"/>
    <property type="match status" value="1"/>
</dbReference>
<dbReference type="InterPro" id="IPR030400">
    <property type="entry name" value="Sedolisin_dom"/>
</dbReference>
<keyword evidence="12" id="KW-0732">Signal</keyword>
<dbReference type="SUPFAM" id="SSF52743">
    <property type="entry name" value="Subtilisin-like"/>
    <property type="match status" value="1"/>
</dbReference>
<evidence type="ECO:0000256" key="2">
    <source>
        <dbReference type="ARBA" id="ARBA00002451"/>
    </source>
</evidence>
<evidence type="ECO:0000256" key="5">
    <source>
        <dbReference type="ARBA" id="ARBA00022670"/>
    </source>
</evidence>